<feature type="domain" description="Histone RNA hairpin-binding protein RNA-binding" evidence="2">
    <location>
        <begin position="401"/>
        <end position="463"/>
    </location>
</feature>
<dbReference type="Gene3D" id="1.10.8.1120">
    <property type="entry name" value="Histone RNA hairpin-binding protein RNA-binding domain"/>
    <property type="match status" value="1"/>
</dbReference>
<dbReference type="Gene3D" id="1.10.1410.10">
    <property type="match status" value="1"/>
</dbReference>
<dbReference type="SUPFAM" id="SSF81631">
    <property type="entry name" value="PAP/OAS1 substrate-binding domain"/>
    <property type="match status" value="1"/>
</dbReference>
<dbReference type="EMBL" id="CAXAMM010000547">
    <property type="protein sequence ID" value="CAK8987894.1"/>
    <property type="molecule type" value="Genomic_DNA"/>
</dbReference>
<evidence type="ECO:0000313" key="3">
    <source>
        <dbReference type="EMBL" id="CAK8987894.1"/>
    </source>
</evidence>
<dbReference type="Pfam" id="PF15247">
    <property type="entry name" value="SLBP_RNA_bind"/>
    <property type="match status" value="1"/>
</dbReference>
<evidence type="ECO:0000313" key="4">
    <source>
        <dbReference type="Proteomes" id="UP001642464"/>
    </source>
</evidence>
<keyword evidence="4" id="KW-1185">Reference proteome</keyword>
<gene>
    <name evidence="3" type="ORF">SCF082_LOCUS1160</name>
</gene>
<organism evidence="3 4">
    <name type="scientific">Durusdinium trenchii</name>
    <dbReference type="NCBI Taxonomy" id="1381693"/>
    <lineage>
        <taxon>Eukaryota</taxon>
        <taxon>Sar</taxon>
        <taxon>Alveolata</taxon>
        <taxon>Dinophyceae</taxon>
        <taxon>Suessiales</taxon>
        <taxon>Symbiodiniaceae</taxon>
        <taxon>Durusdinium</taxon>
    </lineage>
</organism>
<name>A0ABP0HEW3_9DINO</name>
<reference evidence="3 4" key="1">
    <citation type="submission" date="2024-02" db="EMBL/GenBank/DDBJ databases">
        <authorList>
            <person name="Chen Y."/>
            <person name="Shah S."/>
            <person name="Dougan E. K."/>
            <person name="Thang M."/>
            <person name="Chan C."/>
        </authorList>
    </citation>
    <scope>NUCLEOTIDE SEQUENCE [LARGE SCALE GENOMIC DNA]</scope>
</reference>
<dbReference type="InterPro" id="IPR029344">
    <property type="entry name" value="SLBP_RNA_bind"/>
</dbReference>
<dbReference type="InterPro" id="IPR038294">
    <property type="entry name" value="SLBP_RNA_bind_sf"/>
</dbReference>
<feature type="compositionally biased region" description="Low complexity" evidence="1">
    <location>
        <begin position="306"/>
        <end position="324"/>
    </location>
</feature>
<sequence>MAAPHELIGAVGGAQVGSFDPDCGKLLKDLEEVLRQLPGGALFSSVRGGSSRLGREAGRGSACRFNTACRAPEVLDVVIYQEMMGRPAPGLEPRGPADPVKDFVACLLAHPDRFSALEPHSSMQQGVRPLLRLQPHALPLVKTVKRGTRRWARRHDLNPPGFGGYHWTVLCIFFLQQQGFLPSLESLANGQVPTIEPDHRELHQVIFELADFCMDYFQRQPRRYANLWFGQLQEHEVFGSVAGLPPTEEILKELRCLRESAGKRHPLGQLGGRQGGRFAAEAHEHEATGRTLSTPPPVARPPAPVAPAVAAGSAGYPAASGKAPRLPGSLGVATRWEAGRVSPTAELGWHIDENWIAHKTAQGGLVILDSHGATSKERNPDPAVQLDPSKQGMLAPEGWAQRFDRREHQIRIGKGTREYGRWENYFLRYGRSEGEPVTPRAVQQTAKAAFEAEYTAWRVQLHTNPPA</sequence>
<accession>A0ABP0HEW3</accession>
<protein>
    <recommendedName>
        <fullName evidence="2">Histone RNA hairpin-binding protein RNA-binding domain-containing protein</fullName>
    </recommendedName>
</protein>
<proteinExistence type="predicted"/>
<evidence type="ECO:0000256" key="1">
    <source>
        <dbReference type="SAM" id="MobiDB-lite"/>
    </source>
</evidence>
<feature type="region of interest" description="Disordered" evidence="1">
    <location>
        <begin position="287"/>
        <end position="325"/>
    </location>
</feature>
<comment type="caution">
    <text evidence="3">The sequence shown here is derived from an EMBL/GenBank/DDBJ whole genome shotgun (WGS) entry which is preliminary data.</text>
</comment>
<dbReference type="Proteomes" id="UP001642464">
    <property type="component" value="Unassembled WGS sequence"/>
</dbReference>
<evidence type="ECO:0000259" key="2">
    <source>
        <dbReference type="Pfam" id="PF15247"/>
    </source>
</evidence>
<feature type="compositionally biased region" description="Pro residues" evidence="1">
    <location>
        <begin position="294"/>
        <end position="305"/>
    </location>
</feature>